<evidence type="ECO:0000256" key="1">
    <source>
        <dbReference type="SAM" id="Phobius"/>
    </source>
</evidence>
<reference evidence="2 3" key="1">
    <citation type="submission" date="2016-09" db="EMBL/GenBank/DDBJ databases">
        <title>Complete genome sequencing of Streptomyces lydicus 103 and metabolic pathways analysis of antibiotic biosynthesis.</title>
        <authorList>
            <person name="Jia N."/>
            <person name="Ding M.-Z."/>
            <person name="Gao F."/>
            <person name="Yuan Y.-J."/>
        </authorList>
    </citation>
    <scope>NUCLEOTIDE SEQUENCE [LARGE SCALE GENOMIC DNA]</scope>
    <source>
        <strain evidence="2 3">103</strain>
    </source>
</reference>
<dbReference type="RefSeq" id="WP_069570039.1">
    <property type="nucleotide sequence ID" value="NZ_CP017157.1"/>
</dbReference>
<evidence type="ECO:0000313" key="3">
    <source>
        <dbReference type="Proteomes" id="UP000094094"/>
    </source>
</evidence>
<evidence type="ECO:0000313" key="2">
    <source>
        <dbReference type="EMBL" id="AOP47897.1"/>
    </source>
</evidence>
<dbReference type="AlphaFoldDB" id="A0A1D7VMC5"/>
<feature type="transmembrane region" description="Helical" evidence="1">
    <location>
        <begin position="111"/>
        <end position="130"/>
    </location>
</feature>
<keyword evidence="1" id="KW-0812">Transmembrane</keyword>
<dbReference type="Proteomes" id="UP000094094">
    <property type="component" value="Chromosome"/>
</dbReference>
<accession>A0A1D7VMC5</accession>
<keyword evidence="3" id="KW-1185">Reference proteome</keyword>
<protein>
    <recommendedName>
        <fullName evidence="4">DUF3592 domain-containing protein</fullName>
    </recommendedName>
</protein>
<name>A0A1D7VMC5_9ACTN</name>
<evidence type="ECO:0008006" key="4">
    <source>
        <dbReference type="Google" id="ProtNLM"/>
    </source>
</evidence>
<organism evidence="2 3">
    <name type="scientific">Streptomyces lydicus</name>
    <dbReference type="NCBI Taxonomy" id="47763"/>
    <lineage>
        <taxon>Bacteria</taxon>
        <taxon>Bacillati</taxon>
        <taxon>Actinomycetota</taxon>
        <taxon>Actinomycetes</taxon>
        <taxon>Kitasatosporales</taxon>
        <taxon>Streptomycetaceae</taxon>
        <taxon>Streptomyces</taxon>
    </lineage>
</organism>
<dbReference type="EMBL" id="CP017157">
    <property type="protein sequence ID" value="AOP47897.1"/>
    <property type="molecule type" value="Genomic_DNA"/>
</dbReference>
<gene>
    <name evidence="2" type="ORF">SL103_18100</name>
</gene>
<sequence>MAGLIVLLITGPLMSWPLIYCLRNVYGLSVLRRRGVRTSGRFGYLYWQDGEAAGVFRFEAQDGKTRTAMTAFGHTADYGEADTLDVLYDPTRPQRAEVADCVAGKLRTFRLGASVVAFCMFLPPVCYWIVPL</sequence>
<keyword evidence="1" id="KW-0472">Membrane</keyword>
<proteinExistence type="predicted"/>
<keyword evidence="1" id="KW-1133">Transmembrane helix</keyword>
<dbReference type="KEGG" id="slc:SL103_18100"/>